<dbReference type="AlphaFoldDB" id="A0A834MBV7"/>
<accession>A0A834MBV7</accession>
<gene>
    <name evidence="1" type="ORF">GWI33_013108</name>
</gene>
<dbReference type="EMBL" id="JAACXV010013010">
    <property type="protein sequence ID" value="KAF7274215.1"/>
    <property type="molecule type" value="Genomic_DNA"/>
</dbReference>
<sequence>MTSPSPPPLQSVTFFPVLSHGVAVFRFLPSSVFGPRPVEQSGRLLLHMFPDYLAAVEKRFLCAAVPWPFPCSRTSGTGERKARRRLRGTIRGDPGMRGWFYTDRRDR</sequence>
<organism evidence="1 2">
    <name type="scientific">Rhynchophorus ferrugineus</name>
    <name type="common">Red palm weevil</name>
    <name type="synonym">Curculio ferrugineus</name>
    <dbReference type="NCBI Taxonomy" id="354439"/>
    <lineage>
        <taxon>Eukaryota</taxon>
        <taxon>Metazoa</taxon>
        <taxon>Ecdysozoa</taxon>
        <taxon>Arthropoda</taxon>
        <taxon>Hexapoda</taxon>
        <taxon>Insecta</taxon>
        <taxon>Pterygota</taxon>
        <taxon>Neoptera</taxon>
        <taxon>Endopterygota</taxon>
        <taxon>Coleoptera</taxon>
        <taxon>Polyphaga</taxon>
        <taxon>Cucujiformia</taxon>
        <taxon>Curculionidae</taxon>
        <taxon>Dryophthorinae</taxon>
        <taxon>Rhynchophorus</taxon>
    </lineage>
</organism>
<evidence type="ECO:0000313" key="2">
    <source>
        <dbReference type="Proteomes" id="UP000625711"/>
    </source>
</evidence>
<proteinExistence type="predicted"/>
<evidence type="ECO:0000313" key="1">
    <source>
        <dbReference type="EMBL" id="KAF7274215.1"/>
    </source>
</evidence>
<comment type="caution">
    <text evidence="1">The sequence shown here is derived from an EMBL/GenBank/DDBJ whole genome shotgun (WGS) entry which is preliminary data.</text>
</comment>
<dbReference type="Proteomes" id="UP000625711">
    <property type="component" value="Unassembled WGS sequence"/>
</dbReference>
<protein>
    <submittedName>
        <fullName evidence="1">Uncharacterized protein</fullName>
    </submittedName>
</protein>
<reference evidence="1" key="1">
    <citation type="submission" date="2020-08" db="EMBL/GenBank/DDBJ databases">
        <title>Genome sequencing and assembly of the red palm weevil Rhynchophorus ferrugineus.</title>
        <authorList>
            <person name="Dias G.B."/>
            <person name="Bergman C.M."/>
            <person name="Manee M."/>
        </authorList>
    </citation>
    <scope>NUCLEOTIDE SEQUENCE</scope>
    <source>
        <strain evidence="1">AA-2017</strain>
        <tissue evidence="1">Whole larva</tissue>
    </source>
</reference>
<keyword evidence="2" id="KW-1185">Reference proteome</keyword>
<name>A0A834MBV7_RHYFE</name>